<feature type="transmembrane region" description="Helical" evidence="14">
    <location>
        <begin position="12"/>
        <end position="33"/>
    </location>
</feature>
<dbReference type="GO" id="GO:0005886">
    <property type="term" value="C:plasma membrane"/>
    <property type="evidence" value="ECO:0007669"/>
    <property type="project" value="UniProtKB-SubCell"/>
</dbReference>
<evidence type="ECO:0000256" key="7">
    <source>
        <dbReference type="ARBA" id="ARBA00022692"/>
    </source>
</evidence>
<dbReference type="EMBL" id="WHNX01000023">
    <property type="protein sequence ID" value="MPW26659.1"/>
    <property type="molecule type" value="Genomic_DNA"/>
</dbReference>
<evidence type="ECO:0000313" key="16">
    <source>
        <dbReference type="EMBL" id="MPW26659.1"/>
    </source>
</evidence>
<keyword evidence="11 14" id="KW-1133">Transmembrane helix</keyword>
<proteinExistence type="predicted"/>
<evidence type="ECO:0000256" key="3">
    <source>
        <dbReference type="ARBA" id="ARBA00012438"/>
    </source>
</evidence>
<feature type="transmembrane region" description="Helical" evidence="14">
    <location>
        <begin position="223"/>
        <end position="244"/>
    </location>
</feature>
<dbReference type="CDD" id="cd00082">
    <property type="entry name" value="HisKA"/>
    <property type="match status" value="1"/>
</dbReference>
<feature type="transmembrane region" description="Helical" evidence="14">
    <location>
        <begin position="296"/>
        <end position="317"/>
    </location>
</feature>
<comment type="caution">
    <text evidence="16">The sequence shown here is derived from an EMBL/GenBank/DDBJ whole genome shotgun (WGS) entry which is preliminary data.</text>
</comment>
<feature type="transmembrane region" description="Helical" evidence="14">
    <location>
        <begin position="375"/>
        <end position="396"/>
    </location>
</feature>
<accession>A0A6A7KAT7</accession>
<evidence type="ECO:0000256" key="4">
    <source>
        <dbReference type="ARBA" id="ARBA00022475"/>
    </source>
</evidence>
<comment type="subcellular location">
    <subcellularLocation>
        <location evidence="2">Cell membrane</location>
        <topology evidence="2">Multi-pass membrane protein</topology>
    </subcellularLocation>
</comment>
<evidence type="ECO:0000256" key="11">
    <source>
        <dbReference type="ARBA" id="ARBA00022989"/>
    </source>
</evidence>
<feature type="transmembrane region" description="Helical" evidence="14">
    <location>
        <begin position="348"/>
        <end position="369"/>
    </location>
</feature>
<feature type="domain" description="Histidine kinase" evidence="15">
    <location>
        <begin position="464"/>
        <end position="678"/>
    </location>
</feature>
<keyword evidence="13 14" id="KW-0472">Membrane</keyword>
<keyword evidence="12" id="KW-0902">Two-component regulatory system</keyword>
<evidence type="ECO:0000256" key="9">
    <source>
        <dbReference type="ARBA" id="ARBA00022777"/>
    </source>
</evidence>
<dbReference type="Gene3D" id="1.10.287.130">
    <property type="match status" value="1"/>
</dbReference>
<evidence type="ECO:0000256" key="5">
    <source>
        <dbReference type="ARBA" id="ARBA00022553"/>
    </source>
</evidence>
<name>A0A6A7KAT7_9FIRM</name>
<gene>
    <name evidence="16" type="ORF">GC105_12755</name>
</gene>
<keyword evidence="10" id="KW-0067">ATP-binding</keyword>
<dbReference type="Pfam" id="PF02518">
    <property type="entry name" value="HATPase_c"/>
    <property type="match status" value="1"/>
</dbReference>
<reference evidence="16 17" key="1">
    <citation type="submission" date="2019-10" db="EMBL/GenBank/DDBJ databases">
        <title>Alkalibaculum tamaniensis sp.nov., a new alkaliphilic acetogen, isolated on methoxylated aromatics from a mud volcano.</title>
        <authorList>
            <person name="Khomyakova M.A."/>
            <person name="Merkel A.Y."/>
            <person name="Bonch-Osmolovskaya E.A."/>
            <person name="Slobodkin A.I."/>
        </authorList>
    </citation>
    <scope>NUCLEOTIDE SEQUENCE [LARGE SCALE GENOMIC DNA]</scope>
    <source>
        <strain evidence="16 17">M08DMB</strain>
    </source>
</reference>
<keyword evidence="4" id="KW-1003">Cell membrane</keyword>
<dbReference type="Gene3D" id="3.30.565.10">
    <property type="entry name" value="Histidine kinase-like ATPase, C-terminal domain"/>
    <property type="match status" value="1"/>
</dbReference>
<dbReference type="FunFam" id="1.10.287.130:FF:000001">
    <property type="entry name" value="Two-component sensor histidine kinase"/>
    <property type="match status" value="1"/>
</dbReference>
<dbReference type="PROSITE" id="PS50109">
    <property type="entry name" value="HIS_KIN"/>
    <property type="match status" value="1"/>
</dbReference>
<dbReference type="SMART" id="SM00388">
    <property type="entry name" value="HisKA"/>
    <property type="match status" value="1"/>
</dbReference>
<dbReference type="SUPFAM" id="SSF55874">
    <property type="entry name" value="ATPase domain of HSP90 chaperone/DNA topoisomerase II/histidine kinase"/>
    <property type="match status" value="1"/>
</dbReference>
<evidence type="ECO:0000256" key="10">
    <source>
        <dbReference type="ARBA" id="ARBA00022840"/>
    </source>
</evidence>
<dbReference type="InterPro" id="IPR036890">
    <property type="entry name" value="HATPase_C_sf"/>
</dbReference>
<keyword evidence="17" id="KW-1185">Reference proteome</keyword>
<dbReference type="PANTHER" id="PTHR45528:SF1">
    <property type="entry name" value="SENSOR HISTIDINE KINASE CPXA"/>
    <property type="match status" value="1"/>
</dbReference>
<keyword evidence="8" id="KW-0547">Nucleotide-binding</keyword>
<dbReference type="InterPro" id="IPR036097">
    <property type="entry name" value="HisK_dim/P_sf"/>
</dbReference>
<keyword evidence="9" id="KW-0418">Kinase</keyword>
<dbReference type="EC" id="2.7.13.3" evidence="3"/>
<dbReference type="AlphaFoldDB" id="A0A6A7KAT7"/>
<dbReference type="GO" id="GO:0000155">
    <property type="term" value="F:phosphorelay sensor kinase activity"/>
    <property type="evidence" value="ECO:0007669"/>
    <property type="project" value="InterPro"/>
</dbReference>
<evidence type="ECO:0000256" key="2">
    <source>
        <dbReference type="ARBA" id="ARBA00004651"/>
    </source>
</evidence>
<organism evidence="16 17">
    <name type="scientific">Alkalibaculum sporogenes</name>
    <dbReference type="NCBI Taxonomy" id="2655001"/>
    <lineage>
        <taxon>Bacteria</taxon>
        <taxon>Bacillati</taxon>
        <taxon>Bacillota</taxon>
        <taxon>Clostridia</taxon>
        <taxon>Eubacteriales</taxon>
        <taxon>Eubacteriaceae</taxon>
        <taxon>Alkalibaculum</taxon>
    </lineage>
</organism>
<dbReference type="InterPro" id="IPR003661">
    <property type="entry name" value="HisK_dim/P_dom"/>
</dbReference>
<evidence type="ECO:0000256" key="8">
    <source>
        <dbReference type="ARBA" id="ARBA00022741"/>
    </source>
</evidence>
<evidence type="ECO:0000256" key="6">
    <source>
        <dbReference type="ARBA" id="ARBA00022679"/>
    </source>
</evidence>
<feature type="transmembrane region" description="Helical" evidence="14">
    <location>
        <begin position="265"/>
        <end position="284"/>
    </location>
</feature>
<dbReference type="SUPFAM" id="SSF47384">
    <property type="entry name" value="Homodimeric domain of signal transducing histidine kinase"/>
    <property type="match status" value="1"/>
</dbReference>
<dbReference type="SMART" id="SM00387">
    <property type="entry name" value="HATPase_c"/>
    <property type="match status" value="1"/>
</dbReference>
<evidence type="ECO:0000313" key="17">
    <source>
        <dbReference type="Proteomes" id="UP000440004"/>
    </source>
</evidence>
<keyword evidence="7 14" id="KW-0812">Transmembrane</keyword>
<evidence type="ECO:0000256" key="1">
    <source>
        <dbReference type="ARBA" id="ARBA00000085"/>
    </source>
</evidence>
<dbReference type="InterPro" id="IPR005467">
    <property type="entry name" value="His_kinase_dom"/>
</dbReference>
<evidence type="ECO:0000256" key="14">
    <source>
        <dbReference type="SAM" id="Phobius"/>
    </source>
</evidence>
<keyword evidence="6" id="KW-0808">Transferase</keyword>
<keyword evidence="5" id="KW-0597">Phosphoprotein</keyword>
<dbReference type="InterPro" id="IPR003594">
    <property type="entry name" value="HATPase_dom"/>
</dbReference>
<evidence type="ECO:0000259" key="15">
    <source>
        <dbReference type="PROSITE" id="PS50109"/>
    </source>
</evidence>
<dbReference type="InterPro" id="IPR050398">
    <property type="entry name" value="HssS/ArlS-like"/>
</dbReference>
<dbReference type="RefSeq" id="WP_152805378.1">
    <property type="nucleotide sequence ID" value="NZ_WHNX01000023.1"/>
</dbReference>
<sequence length="682" mass="78857">MDTKWKGFNFYNGLKVIIILLMMASVLVIIPSADYIQYYSDQTTDNYNKTFQFENRFNDLLHNVVEYNVILKNEEHIRTSSTNSYIDDEIYQRPSDLEYINEEINNDIEYKLNRLHTIEDHLENNVNFIYYIEDTKTNESFTNIENEDPVDFIKKQDSYVFFNQYKSDNNSNFNYNDDIMRMLKGTDYEVHGAVYKSLRLGDDFFIENAQFNQYMKDYPNIRMILIAASILFLLTFALIIKLIGRDQKGNLIDSSLDRIYNEIQIIFALVAIVFTEVFVNMFYIQDNVSIFSRGSISTYIEVGIYINILLLLLLSFIRQYKNKKLTKNTITYELVKLCFKTKYFRPGIIIIFTAYVFINAVLGVILLATLSQGTIIFLFAFSVFTGFNVIAFIFLLRSLQSLNKIMEVTKQVSYGNFENIVNQDQISLSFRDFYNDIISIKDGMKNAVQEAIKGERLKTELITNVSHDLKTPLTSIINYVDLLKREKLEGENATDYVKVLEEKSARLKQLIDDLLEASKASSGNLNVEFQELDLNELILQAVGECEDKFVDANLEVRVNTLEESIPIFGDSKHMWRIAENILTNAIKYAMPHTRIYIDTRVEQSYGIITMKNVSAQPLDISPEQLTQRFVRGDESRTTEGSGLGLSIAESLTHIQNGKFTIDIDGDLFKVTVYIPLAIEDIM</sequence>
<protein>
    <recommendedName>
        <fullName evidence="3">histidine kinase</fullName>
        <ecNumber evidence="3">2.7.13.3</ecNumber>
    </recommendedName>
</protein>
<dbReference type="PANTHER" id="PTHR45528">
    <property type="entry name" value="SENSOR HISTIDINE KINASE CPXA"/>
    <property type="match status" value="1"/>
</dbReference>
<dbReference type="GO" id="GO:0005524">
    <property type="term" value="F:ATP binding"/>
    <property type="evidence" value="ECO:0007669"/>
    <property type="project" value="UniProtKB-KW"/>
</dbReference>
<evidence type="ECO:0000256" key="12">
    <source>
        <dbReference type="ARBA" id="ARBA00023012"/>
    </source>
</evidence>
<dbReference type="Proteomes" id="UP000440004">
    <property type="component" value="Unassembled WGS sequence"/>
</dbReference>
<dbReference type="Pfam" id="PF00512">
    <property type="entry name" value="HisKA"/>
    <property type="match status" value="1"/>
</dbReference>
<evidence type="ECO:0000256" key="13">
    <source>
        <dbReference type="ARBA" id="ARBA00023136"/>
    </source>
</evidence>
<comment type="catalytic activity">
    <reaction evidence="1">
        <text>ATP + protein L-histidine = ADP + protein N-phospho-L-histidine.</text>
        <dbReference type="EC" id="2.7.13.3"/>
    </reaction>
</comment>